<protein>
    <recommendedName>
        <fullName evidence="1">EVE domain-containing protein</fullName>
    </recommendedName>
</protein>
<dbReference type="HOGENOM" id="CLU_041799_2_2_7"/>
<dbReference type="PANTHER" id="PTHR14087:SF7">
    <property type="entry name" value="THYMOCYTE NUCLEAR PROTEIN 1"/>
    <property type="match status" value="1"/>
</dbReference>
<dbReference type="CDD" id="cd21133">
    <property type="entry name" value="EVE"/>
    <property type="match status" value="1"/>
</dbReference>
<dbReference type="eggNOG" id="COG2947">
    <property type="taxonomic scope" value="Bacteria"/>
</dbReference>
<keyword evidence="3" id="KW-1185">Reference proteome</keyword>
<accession>T2GBS4</accession>
<dbReference type="AlphaFoldDB" id="T2GBS4"/>
<dbReference type="SUPFAM" id="SSF88697">
    <property type="entry name" value="PUA domain-like"/>
    <property type="match status" value="1"/>
</dbReference>
<dbReference type="Proteomes" id="UP000016587">
    <property type="component" value="Chromosome"/>
</dbReference>
<dbReference type="InterPro" id="IPR052181">
    <property type="entry name" value="5hmC_binding"/>
</dbReference>
<reference evidence="3" key="2">
    <citation type="submission" date="2013-07" db="EMBL/GenBank/DDBJ databases">
        <authorList>
            <person name="Morais-Silva F.O."/>
            <person name="Rezende A.M."/>
            <person name="Pimentel C."/>
            <person name="Resende D.M."/>
            <person name="Santos C.I."/>
            <person name="Clemente C."/>
            <person name="de Oliveira L.M."/>
            <person name="da Silva S.M."/>
            <person name="Costa D.A."/>
            <person name="Varela-Raposo A."/>
            <person name="Horacio E.C.A."/>
            <person name="Matos M."/>
            <person name="Flores O."/>
            <person name="Ruiz J.C."/>
            <person name="Rodrigues-Pousada C."/>
        </authorList>
    </citation>
    <scope>NUCLEOTIDE SEQUENCE [LARGE SCALE GENOMIC DNA]</scope>
    <source>
        <strain evidence="3">ATCC 19364 / DSM 1382 / NCIMB 9332 / VKM B-1759</strain>
    </source>
</reference>
<dbReference type="Gene3D" id="3.10.590.10">
    <property type="entry name" value="ph1033 like domains"/>
    <property type="match status" value="1"/>
</dbReference>
<dbReference type="Pfam" id="PF01878">
    <property type="entry name" value="EVE"/>
    <property type="match status" value="1"/>
</dbReference>
<dbReference type="PATRIC" id="fig|1121448.10.peg.2239"/>
<gene>
    <name evidence="2" type="ORF">DGI_2286</name>
</gene>
<evidence type="ECO:0000313" key="3">
    <source>
        <dbReference type="Proteomes" id="UP000016587"/>
    </source>
</evidence>
<dbReference type="KEGG" id="dgg:DGI_2286"/>
<proteinExistence type="predicted"/>
<evidence type="ECO:0000313" key="2">
    <source>
        <dbReference type="EMBL" id="AGW14040.1"/>
    </source>
</evidence>
<dbReference type="OrthoDB" id="9791347at2"/>
<sequence>MTAHWLVKSEPGCFSIDDLAASEHGATCWSGVRNYQARNFMRQMQQGDTVLFYHSVTNPAVVGLARVVREAYPDHTAFDPADQHYDPKSSPEKPLWDMVDIQWLETFPRPLPLPLLRQVRGLEEMELLKKGSRLSVMPVSAAAFQRIMELAHQA</sequence>
<dbReference type="InterPro" id="IPR002740">
    <property type="entry name" value="EVE_domain"/>
</dbReference>
<dbReference type="InterPro" id="IPR047197">
    <property type="entry name" value="THYN1-like_EVE"/>
</dbReference>
<evidence type="ECO:0000259" key="1">
    <source>
        <dbReference type="Pfam" id="PF01878"/>
    </source>
</evidence>
<dbReference type="RefSeq" id="WP_021760993.1">
    <property type="nucleotide sequence ID" value="NC_022444.1"/>
</dbReference>
<organism evidence="2 3">
    <name type="scientific">Megalodesulfovibrio gigas (strain ATCC 19364 / DSM 1382 / NCIMB 9332 / VKM B-1759)</name>
    <name type="common">Desulfovibrio gigas</name>
    <dbReference type="NCBI Taxonomy" id="1121448"/>
    <lineage>
        <taxon>Bacteria</taxon>
        <taxon>Pseudomonadati</taxon>
        <taxon>Thermodesulfobacteriota</taxon>
        <taxon>Desulfovibrionia</taxon>
        <taxon>Desulfovibrionales</taxon>
        <taxon>Desulfovibrionaceae</taxon>
        <taxon>Megalodesulfovibrio</taxon>
    </lineage>
</organism>
<dbReference type="EMBL" id="CP006585">
    <property type="protein sequence ID" value="AGW14040.1"/>
    <property type="molecule type" value="Genomic_DNA"/>
</dbReference>
<dbReference type="STRING" id="1121448.DGI_2286"/>
<feature type="domain" description="EVE" evidence="1">
    <location>
        <begin position="3"/>
        <end position="150"/>
    </location>
</feature>
<name>T2GBS4_MEGG1</name>
<reference evidence="2 3" key="1">
    <citation type="journal article" date="2013" name="J. Bacteriol.">
        <title>Roles of HynAB and Ech, the only two hydrogenases found in the model sulfate reducer Desulfovibrio gigas.</title>
        <authorList>
            <person name="Morais-Silva F.O."/>
            <person name="Santos C.I."/>
            <person name="Rodrigues R."/>
            <person name="Pereira I.A."/>
            <person name="Rodrigues-Pousada C."/>
        </authorList>
    </citation>
    <scope>NUCLEOTIDE SEQUENCE [LARGE SCALE GENOMIC DNA]</scope>
    <source>
        <strain evidence="3">ATCC 19364 / DSM 1382 / NCIMB 9332 / VKM B-1759</strain>
    </source>
</reference>
<dbReference type="PANTHER" id="PTHR14087">
    <property type="entry name" value="THYMOCYTE NUCLEAR PROTEIN 1"/>
    <property type="match status" value="1"/>
</dbReference>
<dbReference type="InterPro" id="IPR015947">
    <property type="entry name" value="PUA-like_sf"/>
</dbReference>